<sequence>MGQSQSTVIQFVGTPFASIEQNGIIACKRTQSFTIYSSTSLTATDSHMTVHFKIHDTKNTPIAFGLLPSSSKHACRNAMVGQASLRGSIGCYIDRDTVSLYKEGSRLFCGEASKEAITSAIVSMEMQNRRLTFYVNGGKLISEELQDIDLSTGRYKLGVSMMKEGQTAEVFYGCPVSFKDCWSAGDPISFGVLPVECKEECQNNLVGLIPGSLACRIENDSVAIMKNGEKRIQTDMEIADSCIVTLQVDDGGLTFSVDGKKVGNERLDGDFRVADNFKVGVGLECEGQKVEIRGDGKSNGGIIPEEVDISALLLGAFEQYLRDRITADDLCWRDNMRSIDCDQTERIAVGVVKHTATIYTQRVVDCEEDNSVDIRILKNSPVGEAKHDPLMVIDVVSDNPINHERHHLGAGGFPNSLGLSNRGDLLVDGEIIDSGLGFQEGDIVTMAFTDGNLSIKVNGIEAIAVLGRVRFSQKGSSIDEDDPKKYNDVPEDVLTSTSPAEDGIISHSTLSGEYRAELSIEK</sequence>
<gene>
    <name evidence="2" type="ORF">IV203_012871</name>
</gene>
<reference evidence="2" key="1">
    <citation type="journal article" date="2021" name="Sci. Rep.">
        <title>Diploid genomic architecture of Nitzschia inconspicua, an elite biomass production diatom.</title>
        <authorList>
            <person name="Oliver A."/>
            <person name="Podell S."/>
            <person name="Pinowska A."/>
            <person name="Traller J.C."/>
            <person name="Smith S.R."/>
            <person name="McClure R."/>
            <person name="Beliaev A."/>
            <person name="Bohutskyi P."/>
            <person name="Hill E.A."/>
            <person name="Rabines A."/>
            <person name="Zheng H."/>
            <person name="Allen L.Z."/>
            <person name="Kuo A."/>
            <person name="Grigoriev I.V."/>
            <person name="Allen A.E."/>
            <person name="Hazlebeck D."/>
            <person name="Allen E.E."/>
        </authorList>
    </citation>
    <scope>NUCLEOTIDE SEQUENCE</scope>
    <source>
        <strain evidence="2">Hildebrandi</strain>
    </source>
</reference>
<comment type="caution">
    <text evidence="2">The sequence shown here is derived from an EMBL/GenBank/DDBJ whole genome shotgun (WGS) entry which is preliminary data.</text>
</comment>
<evidence type="ECO:0000313" key="3">
    <source>
        <dbReference type="Proteomes" id="UP000693970"/>
    </source>
</evidence>
<protein>
    <submittedName>
        <fullName evidence="2">Uncharacterized protein</fullName>
    </submittedName>
</protein>
<keyword evidence="3" id="KW-1185">Reference proteome</keyword>
<evidence type="ECO:0000313" key="2">
    <source>
        <dbReference type="EMBL" id="KAG7373776.1"/>
    </source>
</evidence>
<name>A0A9K3M607_9STRA</name>
<evidence type="ECO:0000256" key="1">
    <source>
        <dbReference type="SAM" id="MobiDB-lite"/>
    </source>
</evidence>
<proteinExistence type="predicted"/>
<reference evidence="2" key="2">
    <citation type="submission" date="2021-04" db="EMBL/GenBank/DDBJ databases">
        <authorList>
            <person name="Podell S."/>
        </authorList>
    </citation>
    <scope>NUCLEOTIDE SEQUENCE</scope>
    <source>
        <strain evidence="2">Hildebrandi</strain>
    </source>
</reference>
<feature type="region of interest" description="Disordered" evidence="1">
    <location>
        <begin position="475"/>
        <end position="506"/>
    </location>
</feature>
<dbReference type="Proteomes" id="UP000693970">
    <property type="component" value="Unassembled WGS sequence"/>
</dbReference>
<dbReference type="AlphaFoldDB" id="A0A9K3M607"/>
<dbReference type="EMBL" id="JAGRRH010000001">
    <property type="protein sequence ID" value="KAG7373776.1"/>
    <property type="molecule type" value="Genomic_DNA"/>
</dbReference>
<accession>A0A9K3M607</accession>
<organism evidence="2 3">
    <name type="scientific">Nitzschia inconspicua</name>
    <dbReference type="NCBI Taxonomy" id="303405"/>
    <lineage>
        <taxon>Eukaryota</taxon>
        <taxon>Sar</taxon>
        <taxon>Stramenopiles</taxon>
        <taxon>Ochrophyta</taxon>
        <taxon>Bacillariophyta</taxon>
        <taxon>Bacillariophyceae</taxon>
        <taxon>Bacillariophycidae</taxon>
        <taxon>Bacillariales</taxon>
        <taxon>Bacillariaceae</taxon>
        <taxon>Nitzschia</taxon>
    </lineage>
</organism>